<organism evidence="3 4">
    <name type="scientific">Euplotes crassus</name>
    <dbReference type="NCBI Taxonomy" id="5936"/>
    <lineage>
        <taxon>Eukaryota</taxon>
        <taxon>Sar</taxon>
        <taxon>Alveolata</taxon>
        <taxon>Ciliophora</taxon>
        <taxon>Intramacronucleata</taxon>
        <taxon>Spirotrichea</taxon>
        <taxon>Hypotrichia</taxon>
        <taxon>Euplotida</taxon>
        <taxon>Euplotidae</taxon>
        <taxon>Moneuplotes</taxon>
    </lineage>
</organism>
<dbReference type="AlphaFoldDB" id="A0AAD2CZV5"/>
<gene>
    <name evidence="3" type="ORF">ECRASSUSDP1_LOCUS16893</name>
</gene>
<dbReference type="PANTHER" id="PTHR12277">
    <property type="entry name" value="ALPHA/BETA HYDROLASE DOMAIN-CONTAINING PROTEIN"/>
    <property type="match status" value="1"/>
</dbReference>
<dbReference type="GO" id="GO:0008474">
    <property type="term" value="F:palmitoyl-(protein) hydrolase activity"/>
    <property type="evidence" value="ECO:0007669"/>
    <property type="project" value="TreeGrafter"/>
</dbReference>
<sequence length="315" mass="35534">MAKSGNPFLTCCWLTLLILVISLIVSIVFLYFGQDELIYQNDFPSPYEEYPEENQEGKRNPGEKNMLYEDITIETEDDVRLAGWLIHHGATTKAHPTLIYMHQSSGNIGHRLAWAENIYFNLGYNIVLVGYRGYGHSEGSPSEKGLQKDSKAMIQWTLANPKINPNQVFLFGSQLGGAVATYGAEFFENKLKGLILENTFYNFKAAVDDTNWLFRLLRPIILANYWPTNEVIARLNIPMLFISGLDSDTNDDMQQLRDLATNSALVEFLNVPKAGKQNTWRVGGRSYLMAIDEFVVKANGIIKLPVEAQPLVDSI</sequence>
<comment type="caution">
    <text evidence="3">The sequence shown here is derived from an EMBL/GenBank/DDBJ whole genome shotgun (WGS) entry which is preliminary data.</text>
</comment>
<evidence type="ECO:0000313" key="4">
    <source>
        <dbReference type="Proteomes" id="UP001295684"/>
    </source>
</evidence>
<dbReference type="SUPFAM" id="SSF53474">
    <property type="entry name" value="alpha/beta-Hydrolases"/>
    <property type="match status" value="1"/>
</dbReference>
<feature type="transmembrane region" description="Helical" evidence="1">
    <location>
        <begin position="12"/>
        <end position="32"/>
    </location>
</feature>
<reference evidence="3" key="1">
    <citation type="submission" date="2023-07" db="EMBL/GenBank/DDBJ databases">
        <authorList>
            <consortium name="AG Swart"/>
            <person name="Singh M."/>
            <person name="Singh A."/>
            <person name="Seah K."/>
            <person name="Emmerich C."/>
        </authorList>
    </citation>
    <scope>NUCLEOTIDE SEQUENCE</scope>
    <source>
        <strain evidence="3">DP1</strain>
    </source>
</reference>
<proteinExistence type="predicted"/>
<feature type="domain" description="Serine aminopeptidase S33" evidence="2">
    <location>
        <begin position="121"/>
        <end position="235"/>
    </location>
</feature>
<evidence type="ECO:0000256" key="1">
    <source>
        <dbReference type="SAM" id="Phobius"/>
    </source>
</evidence>
<dbReference type="GO" id="GO:0016020">
    <property type="term" value="C:membrane"/>
    <property type="evidence" value="ECO:0007669"/>
    <property type="project" value="TreeGrafter"/>
</dbReference>
<dbReference type="InterPro" id="IPR022742">
    <property type="entry name" value="Hydrolase_4"/>
</dbReference>
<accession>A0AAD2CZV5</accession>
<evidence type="ECO:0000313" key="3">
    <source>
        <dbReference type="EMBL" id="CAI2375531.1"/>
    </source>
</evidence>
<dbReference type="InterPro" id="IPR029058">
    <property type="entry name" value="AB_hydrolase_fold"/>
</dbReference>
<protein>
    <recommendedName>
        <fullName evidence="2">Serine aminopeptidase S33 domain-containing protein</fullName>
    </recommendedName>
</protein>
<dbReference type="Proteomes" id="UP001295684">
    <property type="component" value="Unassembled WGS sequence"/>
</dbReference>
<name>A0AAD2CZV5_EUPCR</name>
<keyword evidence="1" id="KW-0812">Transmembrane</keyword>
<dbReference type="Gene3D" id="3.40.50.1820">
    <property type="entry name" value="alpha/beta hydrolase"/>
    <property type="match status" value="1"/>
</dbReference>
<keyword evidence="4" id="KW-1185">Reference proteome</keyword>
<keyword evidence="1" id="KW-1133">Transmembrane helix</keyword>
<evidence type="ECO:0000259" key="2">
    <source>
        <dbReference type="Pfam" id="PF12146"/>
    </source>
</evidence>
<dbReference type="Pfam" id="PF12146">
    <property type="entry name" value="Hydrolase_4"/>
    <property type="match status" value="1"/>
</dbReference>
<dbReference type="PANTHER" id="PTHR12277:SF81">
    <property type="entry name" value="PROTEIN ABHD13"/>
    <property type="match status" value="1"/>
</dbReference>
<keyword evidence="1" id="KW-0472">Membrane</keyword>
<dbReference type="EMBL" id="CAMPGE010017019">
    <property type="protein sequence ID" value="CAI2375531.1"/>
    <property type="molecule type" value="Genomic_DNA"/>
</dbReference>